<feature type="compositionally biased region" description="Polar residues" evidence="1">
    <location>
        <begin position="36"/>
        <end position="56"/>
    </location>
</feature>
<dbReference type="EMBL" id="RBNI01009389">
    <property type="protein sequence ID" value="RUP44185.1"/>
    <property type="molecule type" value="Genomic_DNA"/>
</dbReference>
<organism evidence="2 3">
    <name type="scientific">Jimgerdemannia flammicorona</name>
    <dbReference type="NCBI Taxonomy" id="994334"/>
    <lineage>
        <taxon>Eukaryota</taxon>
        <taxon>Fungi</taxon>
        <taxon>Fungi incertae sedis</taxon>
        <taxon>Mucoromycota</taxon>
        <taxon>Mucoromycotina</taxon>
        <taxon>Endogonomycetes</taxon>
        <taxon>Endogonales</taxon>
        <taxon>Endogonaceae</taxon>
        <taxon>Jimgerdemannia</taxon>
    </lineage>
</organism>
<feature type="region of interest" description="Disordered" evidence="1">
    <location>
        <begin position="36"/>
        <end position="64"/>
    </location>
</feature>
<proteinExistence type="predicted"/>
<keyword evidence="3" id="KW-1185">Reference proteome</keyword>
<evidence type="ECO:0000313" key="3">
    <source>
        <dbReference type="Proteomes" id="UP000268093"/>
    </source>
</evidence>
<dbReference type="Proteomes" id="UP000268093">
    <property type="component" value="Unassembled WGS sequence"/>
</dbReference>
<name>A0A433D028_9FUNG</name>
<dbReference type="AlphaFoldDB" id="A0A433D028"/>
<comment type="caution">
    <text evidence="2">The sequence shown here is derived from an EMBL/GenBank/DDBJ whole genome shotgun (WGS) entry which is preliminary data.</text>
</comment>
<sequence>MQDSPTENGSNISTFLSAFERPAHWIINGSRRSQLSKAIDSQKSAQRQQNDMQSSTKRQRGLLTNETTLENLTQVYDIQAVSLEGKCYPRGINGSERAHGDVVELNDVPVHIENESDNIEVGNDVNVRKLLENWYGAFGERETLLGLLLDPDGKYYDEHSRSSKSPIDLEIDATKHISTGNPRL</sequence>
<accession>A0A433D028</accession>
<evidence type="ECO:0000313" key="2">
    <source>
        <dbReference type="EMBL" id="RUP44185.1"/>
    </source>
</evidence>
<gene>
    <name evidence="2" type="ORF">BC936DRAFT_149821</name>
</gene>
<evidence type="ECO:0000256" key="1">
    <source>
        <dbReference type="SAM" id="MobiDB-lite"/>
    </source>
</evidence>
<reference evidence="2 3" key="1">
    <citation type="journal article" date="2018" name="New Phytol.">
        <title>Phylogenomics of Endogonaceae and evolution of mycorrhizas within Mucoromycota.</title>
        <authorList>
            <person name="Chang Y."/>
            <person name="Desiro A."/>
            <person name="Na H."/>
            <person name="Sandor L."/>
            <person name="Lipzen A."/>
            <person name="Clum A."/>
            <person name="Barry K."/>
            <person name="Grigoriev I.V."/>
            <person name="Martin F.M."/>
            <person name="Stajich J.E."/>
            <person name="Smith M.E."/>
            <person name="Bonito G."/>
            <person name="Spatafora J.W."/>
        </authorList>
    </citation>
    <scope>NUCLEOTIDE SEQUENCE [LARGE SCALE GENOMIC DNA]</scope>
    <source>
        <strain evidence="2 3">GMNB39</strain>
    </source>
</reference>
<protein>
    <submittedName>
        <fullName evidence="2">Uncharacterized protein</fullName>
    </submittedName>
</protein>